<keyword evidence="2" id="KW-0274">FAD</keyword>
<dbReference type="InterPro" id="IPR002938">
    <property type="entry name" value="FAD-bd"/>
</dbReference>
<dbReference type="InterPro" id="IPR050641">
    <property type="entry name" value="RIFMO-like"/>
</dbReference>
<comment type="caution">
    <text evidence="4">The sequence shown here is derived from an EMBL/GenBank/DDBJ whole genome shotgun (WGS) entry which is preliminary data.</text>
</comment>
<gene>
    <name evidence="4" type="ORF">IE077_002330</name>
</gene>
<reference evidence="4 5" key="1">
    <citation type="journal article" date="2020" name="bioRxiv">
        <title>Metabolic contributions of an alphaproteobacterial endosymbiont in the apicomplexan Cardiosporidium cionae.</title>
        <authorList>
            <person name="Hunter E.S."/>
            <person name="Paight C.J."/>
            <person name="Lane C.E."/>
        </authorList>
    </citation>
    <scope>NUCLEOTIDE SEQUENCE [LARGE SCALE GENOMIC DNA]</scope>
    <source>
        <strain evidence="4">ESH_2018</strain>
    </source>
</reference>
<dbReference type="Proteomes" id="UP000823046">
    <property type="component" value="Unassembled WGS sequence"/>
</dbReference>
<dbReference type="InterPro" id="IPR036188">
    <property type="entry name" value="FAD/NAD-bd_sf"/>
</dbReference>
<proteinExistence type="predicted"/>
<keyword evidence="1" id="KW-0285">Flavoprotein</keyword>
<evidence type="ECO:0000259" key="3">
    <source>
        <dbReference type="Pfam" id="PF01494"/>
    </source>
</evidence>
<evidence type="ECO:0000256" key="2">
    <source>
        <dbReference type="ARBA" id="ARBA00022827"/>
    </source>
</evidence>
<feature type="non-terminal residue" evidence="4">
    <location>
        <position position="1"/>
    </location>
</feature>
<evidence type="ECO:0000313" key="4">
    <source>
        <dbReference type="EMBL" id="KAF8818003.1"/>
    </source>
</evidence>
<dbReference type="PANTHER" id="PTHR43004">
    <property type="entry name" value="TRK SYSTEM POTASSIUM UPTAKE PROTEIN"/>
    <property type="match status" value="1"/>
</dbReference>
<protein>
    <submittedName>
        <fullName evidence="4">FAD binding domain-containing protein</fullName>
    </submittedName>
</protein>
<dbReference type="Gene3D" id="3.50.50.60">
    <property type="entry name" value="FAD/NAD(P)-binding domain"/>
    <property type="match status" value="1"/>
</dbReference>
<accession>A0ABQ7J4G7</accession>
<evidence type="ECO:0000313" key="5">
    <source>
        <dbReference type="Proteomes" id="UP000823046"/>
    </source>
</evidence>
<dbReference type="EMBL" id="JADAQX010001130">
    <property type="protein sequence ID" value="KAF8818003.1"/>
    <property type="molecule type" value="Genomic_DNA"/>
</dbReference>
<organism evidence="4 5">
    <name type="scientific">Cardiosporidium cionae</name>
    <dbReference type="NCBI Taxonomy" id="476202"/>
    <lineage>
        <taxon>Eukaryota</taxon>
        <taxon>Sar</taxon>
        <taxon>Alveolata</taxon>
        <taxon>Apicomplexa</taxon>
        <taxon>Aconoidasida</taxon>
        <taxon>Nephromycida</taxon>
        <taxon>Cardiosporidium</taxon>
    </lineage>
</organism>
<evidence type="ECO:0000256" key="1">
    <source>
        <dbReference type="ARBA" id="ARBA00022630"/>
    </source>
</evidence>
<name>A0ABQ7J4G7_9APIC</name>
<sequence length="96" mass="10779">DYLIVAEGAHSSLRQSLNIEMKGEDCLQALINVCFISPLLGKIAKENAAMLYFIFNSSDVRAWKMNAKVADTFMDVSSMRIFLVGMKLKKKMELSV</sequence>
<dbReference type="PANTHER" id="PTHR43004:SF6">
    <property type="entry name" value="FAD_NAD(P)-BINDING OXIDOREDUCTASE FAMILY PROTEIN"/>
    <property type="match status" value="1"/>
</dbReference>
<keyword evidence="5" id="KW-1185">Reference proteome</keyword>
<feature type="domain" description="FAD-binding" evidence="3">
    <location>
        <begin position="1"/>
        <end position="59"/>
    </location>
</feature>
<dbReference type="Pfam" id="PF01494">
    <property type="entry name" value="FAD_binding_3"/>
    <property type="match status" value="1"/>
</dbReference>
<dbReference type="Gene3D" id="3.30.9.10">
    <property type="entry name" value="D-Amino Acid Oxidase, subunit A, domain 2"/>
    <property type="match status" value="1"/>
</dbReference>